<dbReference type="Gene3D" id="3.40.50.300">
    <property type="entry name" value="P-loop containing nucleotide triphosphate hydrolases"/>
    <property type="match status" value="1"/>
</dbReference>
<dbReference type="InterPro" id="IPR003439">
    <property type="entry name" value="ABC_transporter-like_ATP-bd"/>
</dbReference>
<reference evidence="5 6" key="1">
    <citation type="submission" date="2022-08" db="EMBL/GenBank/DDBJ databases">
        <title>YIM 101645 draft genome.</title>
        <authorList>
            <person name="Chen X."/>
        </authorList>
    </citation>
    <scope>NUCLEOTIDE SEQUENCE [LARGE SCALE GENOMIC DNA]</scope>
    <source>
        <strain evidence="5 6">YIM 101645</strain>
    </source>
</reference>
<dbReference type="SMART" id="SM00382">
    <property type="entry name" value="AAA"/>
    <property type="match status" value="1"/>
</dbReference>
<organism evidence="5 6">
    <name type="scientific">Corynebacterium lemuris</name>
    <dbReference type="NCBI Taxonomy" id="1859292"/>
    <lineage>
        <taxon>Bacteria</taxon>
        <taxon>Bacillati</taxon>
        <taxon>Actinomycetota</taxon>
        <taxon>Actinomycetes</taxon>
        <taxon>Mycobacteriales</taxon>
        <taxon>Corynebacteriaceae</taxon>
        <taxon>Corynebacterium</taxon>
    </lineage>
</organism>
<comment type="caution">
    <text evidence="5">The sequence shown here is derived from an EMBL/GenBank/DDBJ whole genome shotgun (WGS) entry which is preliminary data.</text>
</comment>
<evidence type="ECO:0000256" key="3">
    <source>
        <dbReference type="ARBA" id="ARBA00022840"/>
    </source>
</evidence>
<gene>
    <name evidence="5" type="ORF">NYP18_03480</name>
</gene>
<feature type="domain" description="ABC transporter" evidence="4">
    <location>
        <begin position="11"/>
        <end position="235"/>
    </location>
</feature>
<keyword evidence="6" id="KW-1185">Reference proteome</keyword>
<sequence>MSLATALKTQLEIVDARVVYPDGTGTVTALGGVSMTARTGEMTAIIGESGSGKSTLLSVAAALVSPDSGTVTVAGERVDGRDETERARIRREHIGFIFQQPNLVASLSARDQLLLTDHIRGVRGKQLRRRSQHADDLLDRVGLGGFGNRRMHQLSGGQRQRVNIARALMGEPELLLADEPTSALDHQLSHEIVDLLRSLTLDLGSATVMVTHSRSLLPAMDHVVEISDGRILPGAGC</sequence>
<accession>A0ABT2FU16</accession>
<proteinExistence type="predicted"/>
<keyword evidence="3 5" id="KW-0067">ATP-binding</keyword>
<dbReference type="Proteomes" id="UP001205965">
    <property type="component" value="Unassembled WGS sequence"/>
</dbReference>
<dbReference type="RefSeq" id="WP_259426792.1">
    <property type="nucleotide sequence ID" value="NZ_JANWTC010000002.1"/>
</dbReference>
<keyword evidence="2" id="KW-0547">Nucleotide-binding</keyword>
<evidence type="ECO:0000313" key="5">
    <source>
        <dbReference type="EMBL" id="MCS5478711.1"/>
    </source>
</evidence>
<name>A0ABT2FU16_9CORY</name>
<evidence type="ECO:0000259" key="4">
    <source>
        <dbReference type="PROSITE" id="PS50893"/>
    </source>
</evidence>
<evidence type="ECO:0000256" key="1">
    <source>
        <dbReference type="ARBA" id="ARBA00022448"/>
    </source>
</evidence>
<evidence type="ECO:0000313" key="6">
    <source>
        <dbReference type="Proteomes" id="UP001205965"/>
    </source>
</evidence>
<evidence type="ECO:0000256" key="2">
    <source>
        <dbReference type="ARBA" id="ARBA00022741"/>
    </source>
</evidence>
<dbReference type="SUPFAM" id="SSF52540">
    <property type="entry name" value="P-loop containing nucleoside triphosphate hydrolases"/>
    <property type="match status" value="1"/>
</dbReference>
<dbReference type="GO" id="GO:0005524">
    <property type="term" value="F:ATP binding"/>
    <property type="evidence" value="ECO:0007669"/>
    <property type="project" value="UniProtKB-KW"/>
</dbReference>
<dbReference type="EMBL" id="JANWTC010000002">
    <property type="protein sequence ID" value="MCS5478711.1"/>
    <property type="molecule type" value="Genomic_DNA"/>
</dbReference>
<dbReference type="CDD" id="cd03255">
    <property type="entry name" value="ABC_MJ0796_LolCDE_FtsE"/>
    <property type="match status" value="1"/>
</dbReference>
<dbReference type="PROSITE" id="PS00211">
    <property type="entry name" value="ABC_TRANSPORTER_1"/>
    <property type="match status" value="1"/>
</dbReference>
<dbReference type="InterPro" id="IPR003593">
    <property type="entry name" value="AAA+_ATPase"/>
</dbReference>
<keyword evidence="1" id="KW-0813">Transport</keyword>
<dbReference type="InterPro" id="IPR015854">
    <property type="entry name" value="ABC_transpr_LolD-like"/>
</dbReference>
<dbReference type="PANTHER" id="PTHR24220:SF685">
    <property type="entry name" value="ABC TRANSPORTER RELATED"/>
    <property type="match status" value="1"/>
</dbReference>
<dbReference type="InterPro" id="IPR017911">
    <property type="entry name" value="MacB-like_ATP-bd"/>
</dbReference>
<dbReference type="InterPro" id="IPR017871">
    <property type="entry name" value="ABC_transporter-like_CS"/>
</dbReference>
<dbReference type="PANTHER" id="PTHR24220">
    <property type="entry name" value="IMPORT ATP-BINDING PROTEIN"/>
    <property type="match status" value="1"/>
</dbReference>
<protein>
    <submittedName>
        <fullName evidence="5">ABC transporter ATP-binding protein</fullName>
    </submittedName>
</protein>
<dbReference type="PROSITE" id="PS50893">
    <property type="entry name" value="ABC_TRANSPORTER_2"/>
    <property type="match status" value="1"/>
</dbReference>
<dbReference type="InterPro" id="IPR027417">
    <property type="entry name" value="P-loop_NTPase"/>
</dbReference>
<dbReference type="Pfam" id="PF00005">
    <property type="entry name" value="ABC_tran"/>
    <property type="match status" value="1"/>
</dbReference>